<dbReference type="AlphaFoldDB" id="A0A9W2Z598"/>
<dbReference type="GO" id="GO:0032420">
    <property type="term" value="C:stereocilium"/>
    <property type="evidence" value="ECO:0007669"/>
    <property type="project" value="UniProtKB-SubCell"/>
</dbReference>
<dbReference type="GO" id="GO:0007165">
    <property type="term" value="P:signal transduction"/>
    <property type="evidence" value="ECO:0007669"/>
    <property type="project" value="TreeGrafter"/>
</dbReference>
<reference evidence="5" key="1">
    <citation type="submission" date="2025-08" db="UniProtKB">
        <authorList>
            <consortium name="RefSeq"/>
        </authorList>
    </citation>
    <scope>IDENTIFICATION</scope>
</reference>
<dbReference type="RefSeq" id="XP_055870185.1">
    <property type="nucleotide sequence ID" value="XM_056014210.1"/>
</dbReference>
<evidence type="ECO:0000256" key="2">
    <source>
        <dbReference type="ARBA" id="ARBA00022729"/>
    </source>
</evidence>
<evidence type="ECO:0000256" key="3">
    <source>
        <dbReference type="ARBA" id="ARBA00022737"/>
    </source>
</evidence>
<protein>
    <submittedName>
        <fullName evidence="5">Thrombospondin-type laminin G domain and EAR repeat-containing protein-like isoform X2</fullName>
    </submittedName>
</protein>
<dbReference type="InterPro" id="IPR013320">
    <property type="entry name" value="ConA-like_dom_sf"/>
</dbReference>
<proteinExistence type="predicted"/>
<dbReference type="Proteomes" id="UP001165740">
    <property type="component" value="Chromosome 16"/>
</dbReference>
<dbReference type="PROSITE" id="PS50912">
    <property type="entry name" value="EAR"/>
    <property type="match status" value="2"/>
</dbReference>
<comment type="subcellular location">
    <subcellularLocation>
        <location evidence="1">Cell projection</location>
        <location evidence="1">Stereocilium</location>
    </subcellularLocation>
</comment>
<dbReference type="Gene3D" id="2.60.120.200">
    <property type="match status" value="1"/>
</dbReference>
<dbReference type="Pfam" id="PF03736">
    <property type="entry name" value="EPTP"/>
    <property type="match status" value="2"/>
</dbReference>
<keyword evidence="3" id="KW-0677">Repeat</keyword>
<dbReference type="SUPFAM" id="SSF49899">
    <property type="entry name" value="Concanavalin A-like lectins/glucanases"/>
    <property type="match status" value="1"/>
</dbReference>
<evidence type="ECO:0000313" key="4">
    <source>
        <dbReference type="Proteomes" id="UP001165740"/>
    </source>
</evidence>
<evidence type="ECO:0000256" key="1">
    <source>
        <dbReference type="ARBA" id="ARBA00004645"/>
    </source>
</evidence>
<evidence type="ECO:0000313" key="5">
    <source>
        <dbReference type="RefSeq" id="XP_055870185.1"/>
    </source>
</evidence>
<keyword evidence="4" id="KW-1185">Reference proteome</keyword>
<organism evidence="4 5">
    <name type="scientific">Biomphalaria glabrata</name>
    <name type="common">Bloodfluke planorb</name>
    <name type="synonym">Freshwater snail</name>
    <dbReference type="NCBI Taxonomy" id="6526"/>
    <lineage>
        <taxon>Eukaryota</taxon>
        <taxon>Metazoa</taxon>
        <taxon>Spiralia</taxon>
        <taxon>Lophotrochozoa</taxon>
        <taxon>Mollusca</taxon>
        <taxon>Gastropoda</taxon>
        <taxon>Heterobranchia</taxon>
        <taxon>Euthyneura</taxon>
        <taxon>Panpulmonata</taxon>
        <taxon>Hygrophila</taxon>
        <taxon>Lymnaeoidea</taxon>
        <taxon>Planorbidae</taxon>
        <taxon>Biomphalaria</taxon>
    </lineage>
</organism>
<dbReference type="InterPro" id="IPR005492">
    <property type="entry name" value="EPTP"/>
</dbReference>
<accession>A0A9W2Z598</accession>
<sequence>MRLSNPLQACNQYIELLKSLPIYYIIVVISAVVKCEQLFPAPCPGIPIVDLLKTAVPSLQDLPDGVNVIYDKQSYAHGFQFSSNAHSISLKAEAVFEKCNYFPFEFSFFITYKKFSISKREQCILSLVQQNNNRSLVSVGVVQDRIVFTYKHKHYSFKMAPGYQTRKWHTLAISLASQGLSVTLDCHFQRVKLIKFSFPDIVSVVNTTFLIGRCSIESTLYQGLIQSILLLPGRDASVQTCSARISAQVRKTQRPGFNLISLSLSGSDPLCTWSDVGQLAYDVHSELLKVCVNGLWRDVQHKQRKKQLDYVVSYQLIEDGQNSLDVEVFDLPEEGKFAVFALSDFHGAVSNRSSVHKWINGRFQFYQWLSTLSAQSLEYFVIIDQTNGATDWEYFTINKEHFLVVANAYNYGSQNFKNIDSYRTNSTIFKLDRTKRAFTKYQVISTNSAIDWEHLSFGNDHFLMVSNAQNGGSDEHHKCMMYRWQGLDRFVPVHSMFTQPNADIEIFRDQADIFFLFANIKGSTGEVAKLKFL</sequence>
<dbReference type="GeneID" id="106079957"/>
<dbReference type="InterPro" id="IPR009039">
    <property type="entry name" value="EAR"/>
</dbReference>
<keyword evidence="2" id="KW-0732">Signal</keyword>
<dbReference type="PANTHER" id="PTHR15261">
    <property type="entry name" value="THROMBOSPONDIN-TYPE LAMININ G DOMAIN AND EAR REPEAT-CONTAINING"/>
    <property type="match status" value="1"/>
</dbReference>
<name>A0A9W2Z598_BIOGL</name>
<dbReference type="PANTHER" id="PTHR15261:SF4">
    <property type="entry name" value="THROMBOSPONDIN-TYPE LAMININ G DOMAIN AND EAR REPEAT-CONTAINING PROTEIN"/>
    <property type="match status" value="1"/>
</dbReference>
<gene>
    <name evidence="5" type="primary">LOC106079957</name>
</gene>